<reference evidence="3" key="1">
    <citation type="submission" date="2025-08" db="UniProtKB">
        <authorList>
            <consortium name="Ensembl"/>
        </authorList>
    </citation>
    <scope>IDENTIFICATION</scope>
</reference>
<dbReference type="Proteomes" id="UP000694621">
    <property type="component" value="Unplaced"/>
</dbReference>
<sequence>RMRSSSNILVCVVANDGHFIPACCVELSRNISCKTLKKVQKYDIQNAGGSCDSRALILYLKNKPYCADPKFLHILELPKKNSRNWLKRCKKRMRKM</sequence>
<name>A0A8B9HY42_ASTMX</name>
<protein>
    <recommendedName>
        <fullName evidence="2">Chemokine interleukin-8-like domain-containing protein</fullName>
    </recommendedName>
</protein>
<accession>A0A8B9HY42</accession>
<proteinExistence type="predicted"/>
<organism evidence="3 4">
    <name type="scientific">Astyanax mexicanus</name>
    <name type="common">Blind cave fish</name>
    <name type="synonym">Astyanax fasciatus mexicanus</name>
    <dbReference type="NCBI Taxonomy" id="7994"/>
    <lineage>
        <taxon>Eukaryota</taxon>
        <taxon>Metazoa</taxon>
        <taxon>Chordata</taxon>
        <taxon>Craniata</taxon>
        <taxon>Vertebrata</taxon>
        <taxon>Euteleostomi</taxon>
        <taxon>Actinopterygii</taxon>
        <taxon>Neopterygii</taxon>
        <taxon>Teleostei</taxon>
        <taxon>Ostariophysi</taxon>
        <taxon>Characiformes</taxon>
        <taxon>Characoidei</taxon>
        <taxon>Acestrorhamphidae</taxon>
        <taxon>Acestrorhamphinae</taxon>
        <taxon>Astyanax</taxon>
    </lineage>
</organism>
<dbReference type="AlphaFoldDB" id="A0A8B9HY42"/>
<evidence type="ECO:0000313" key="3">
    <source>
        <dbReference type="Ensembl" id="ENSAMXP00005018855.1"/>
    </source>
</evidence>
<dbReference type="Pfam" id="PF00048">
    <property type="entry name" value="IL8"/>
    <property type="match status" value="1"/>
</dbReference>
<dbReference type="GO" id="GO:0006955">
    <property type="term" value="P:immune response"/>
    <property type="evidence" value="ECO:0007669"/>
    <property type="project" value="InterPro"/>
</dbReference>
<dbReference type="Gene3D" id="2.40.50.40">
    <property type="match status" value="1"/>
</dbReference>
<feature type="domain" description="Chemokine interleukin-8-like" evidence="2">
    <location>
        <begin position="22"/>
        <end position="70"/>
    </location>
</feature>
<dbReference type="GO" id="GO:0005615">
    <property type="term" value="C:extracellular space"/>
    <property type="evidence" value="ECO:0007669"/>
    <property type="project" value="UniProtKB-KW"/>
</dbReference>
<dbReference type="InterPro" id="IPR001811">
    <property type="entry name" value="Chemokine_IL8-like_dom"/>
</dbReference>
<evidence type="ECO:0000313" key="4">
    <source>
        <dbReference type="Proteomes" id="UP000694621"/>
    </source>
</evidence>
<evidence type="ECO:0000259" key="2">
    <source>
        <dbReference type="Pfam" id="PF00048"/>
    </source>
</evidence>
<dbReference type="InterPro" id="IPR036048">
    <property type="entry name" value="Interleukin_8-like_sf"/>
</dbReference>
<dbReference type="GO" id="GO:0008009">
    <property type="term" value="F:chemokine activity"/>
    <property type="evidence" value="ECO:0007669"/>
    <property type="project" value="InterPro"/>
</dbReference>
<dbReference type="SUPFAM" id="SSF54117">
    <property type="entry name" value="Interleukin 8-like chemokines"/>
    <property type="match status" value="1"/>
</dbReference>
<dbReference type="Ensembl" id="ENSAMXT00005020839.1">
    <property type="protein sequence ID" value="ENSAMXP00005018855.1"/>
    <property type="gene ID" value="ENSAMXG00005009786.1"/>
</dbReference>
<evidence type="ECO:0000256" key="1">
    <source>
        <dbReference type="ARBA" id="ARBA00022514"/>
    </source>
</evidence>
<keyword evidence="1" id="KW-0202">Cytokine</keyword>